<keyword evidence="2" id="KW-1185">Reference proteome</keyword>
<evidence type="ECO:0008006" key="3">
    <source>
        <dbReference type="Google" id="ProtNLM"/>
    </source>
</evidence>
<organism evidence="1 2">
    <name type="scientific">Rhodoblastus sphagnicola</name>
    <dbReference type="NCBI Taxonomy" id="333368"/>
    <lineage>
        <taxon>Bacteria</taxon>
        <taxon>Pseudomonadati</taxon>
        <taxon>Pseudomonadota</taxon>
        <taxon>Alphaproteobacteria</taxon>
        <taxon>Hyphomicrobiales</taxon>
        <taxon>Rhodoblastaceae</taxon>
        <taxon>Rhodoblastus</taxon>
    </lineage>
</organism>
<sequence>MAREAQMVDLPSLVQAAHGGEVVGNLAQQFGLSSEQTKAAIDSLTSAIAQGVHNHIQSDETRGQVIEALNDPTHQQAYADPAAAQTPQASEAGQNLLNQLFGAQGLGQIVSHVSTETGIDATTLSALASTVASVVAGGVAKVLAESGFGSAAQVGVAPVEPEVDAEEPKPEVSNTQKVKGVGPGAAVGSIVNPLFNALFGALFKGKIAPARTPSPGPVAAPAPEPAAASVGADLQTGLTALGDLLKSSQASEALQGVLGQIFAKR</sequence>
<comment type="caution">
    <text evidence="1">The sequence shown here is derived from an EMBL/GenBank/DDBJ whole genome shotgun (WGS) entry which is preliminary data.</text>
</comment>
<proteinExistence type="predicted"/>
<protein>
    <recommendedName>
        <fullName evidence="3">DUF937 domain-containing protein</fullName>
    </recommendedName>
</protein>
<name>A0A2S6NBM8_9HYPH</name>
<gene>
    <name evidence="1" type="ORF">CCR94_07390</name>
</gene>
<dbReference type="Pfam" id="PF06078">
    <property type="entry name" value="DUF937"/>
    <property type="match status" value="1"/>
</dbReference>
<dbReference type="InterPro" id="IPR009282">
    <property type="entry name" value="DUF937"/>
</dbReference>
<accession>A0A2S6NBM8</accession>
<reference evidence="1 2" key="1">
    <citation type="journal article" date="2018" name="Arch. Microbiol.">
        <title>New insights into the metabolic potential of the phototrophic purple bacterium Rhodopila globiformis DSM 161(T) from its draft genome sequence and evidence for a vanadium-dependent nitrogenase.</title>
        <authorList>
            <person name="Imhoff J.F."/>
            <person name="Rahn T."/>
            <person name="Kunzel S."/>
            <person name="Neulinger S.C."/>
        </authorList>
    </citation>
    <scope>NUCLEOTIDE SEQUENCE [LARGE SCALE GENOMIC DNA]</scope>
    <source>
        <strain evidence="1 2">DSM 16996</strain>
    </source>
</reference>
<evidence type="ECO:0000313" key="1">
    <source>
        <dbReference type="EMBL" id="PPQ32019.1"/>
    </source>
</evidence>
<dbReference type="EMBL" id="NHSJ01000045">
    <property type="protein sequence ID" value="PPQ32019.1"/>
    <property type="molecule type" value="Genomic_DNA"/>
</dbReference>
<dbReference type="AlphaFoldDB" id="A0A2S6NBM8"/>
<evidence type="ECO:0000313" key="2">
    <source>
        <dbReference type="Proteomes" id="UP000239089"/>
    </source>
</evidence>
<dbReference type="Proteomes" id="UP000239089">
    <property type="component" value="Unassembled WGS sequence"/>
</dbReference>